<dbReference type="NCBIfam" id="TIGR00996">
    <property type="entry name" value="Mtu_fam_mce"/>
    <property type="match status" value="1"/>
</dbReference>
<comment type="caution">
    <text evidence="3">The sequence shown here is derived from an EMBL/GenBank/DDBJ whole genome shotgun (WGS) entry which is preliminary data.</text>
</comment>
<gene>
    <name evidence="3" type="ORF">NCI01_07540</name>
</gene>
<evidence type="ECO:0000313" key="4">
    <source>
        <dbReference type="Proteomes" id="UP001204524"/>
    </source>
</evidence>
<dbReference type="PANTHER" id="PTHR33371">
    <property type="entry name" value="INTERMEMBRANE PHOSPHOLIPID TRANSPORT SYSTEM BINDING PROTEIN MLAD-RELATED"/>
    <property type="match status" value="1"/>
</dbReference>
<dbReference type="RefSeq" id="WP_254180871.1">
    <property type="nucleotide sequence ID" value="NZ_JANARS010000003.1"/>
</dbReference>
<dbReference type="Proteomes" id="UP001204524">
    <property type="component" value="Unassembled WGS sequence"/>
</dbReference>
<dbReference type="InterPro" id="IPR005693">
    <property type="entry name" value="Mce"/>
</dbReference>
<evidence type="ECO:0000259" key="1">
    <source>
        <dbReference type="Pfam" id="PF02470"/>
    </source>
</evidence>
<name>A0ABT1KV61_9ACTN</name>
<dbReference type="Pfam" id="PF11887">
    <property type="entry name" value="Mce4_CUP1"/>
    <property type="match status" value="1"/>
</dbReference>
<proteinExistence type="predicted"/>
<feature type="domain" description="Mce/MlaD" evidence="1">
    <location>
        <begin position="33"/>
        <end position="108"/>
    </location>
</feature>
<keyword evidence="4" id="KW-1185">Reference proteome</keyword>
<sequence>MRTKSLGVLFLALMLAAVWATYGVFTQKFSDYDEVTVKASKIGLQLPQRADVKIKGVIVGEVLDYEPTAEGADITLGLYQDRTTDIPRDVTASILPKTLFGEKFVSLVVPEGGSSAETIADGDVIQRTDLSIEVEQVLSDLYPLLRAVQPADLNTTLNAVATALEGRGEQLGETLETLDSYLTRFNPELPALIEDLRLTARVSDTYADVLPEVATILRNTITTTSTLEDREDKLQALFNDVSRFAGVTERFTRANGDNLVRLADLGAAQLEVFARYAPGYPCLLGGIVGAGKLQAEAFRGFTLHIVLETLPNQPRGYGPQDAPVYGDKRGPYCGTLPNPPYSQSNPGTQPDFVDGVDEPTGKGTSRVAPGWSGTAAGFAGGRDESALLKALLAPGLGVSSDDVPDLGVLLVGPMARGAEVSLR</sequence>
<dbReference type="InterPro" id="IPR003399">
    <property type="entry name" value="Mce/MlaD"/>
</dbReference>
<dbReference type="PANTHER" id="PTHR33371:SF19">
    <property type="entry name" value="MCE-FAMILY PROTEIN MCE4A"/>
    <property type="match status" value="1"/>
</dbReference>
<dbReference type="EMBL" id="JANARS010000003">
    <property type="protein sequence ID" value="MCP3421645.1"/>
    <property type="molecule type" value="Genomic_DNA"/>
</dbReference>
<dbReference type="Pfam" id="PF02470">
    <property type="entry name" value="MlaD"/>
    <property type="match status" value="1"/>
</dbReference>
<evidence type="ECO:0000313" key="3">
    <source>
        <dbReference type="EMBL" id="MCP3421645.1"/>
    </source>
</evidence>
<accession>A0ABT1KV61</accession>
<organism evidence="3 4">
    <name type="scientific">Nocardioides pinisoli</name>
    <dbReference type="NCBI Taxonomy" id="2950279"/>
    <lineage>
        <taxon>Bacteria</taxon>
        <taxon>Bacillati</taxon>
        <taxon>Actinomycetota</taxon>
        <taxon>Actinomycetes</taxon>
        <taxon>Propionibacteriales</taxon>
        <taxon>Nocardioidaceae</taxon>
        <taxon>Nocardioides</taxon>
    </lineage>
</organism>
<reference evidence="3 4" key="1">
    <citation type="submission" date="2022-06" db="EMBL/GenBank/DDBJ databases">
        <authorList>
            <person name="So Y."/>
        </authorList>
    </citation>
    <scope>NUCLEOTIDE SEQUENCE [LARGE SCALE GENOMIC DNA]</scope>
    <source>
        <strain evidence="3 4">STR3</strain>
    </source>
</reference>
<dbReference type="InterPro" id="IPR052336">
    <property type="entry name" value="MlaD_Phospholipid_Transporter"/>
</dbReference>
<dbReference type="InterPro" id="IPR024516">
    <property type="entry name" value="Mce_C"/>
</dbReference>
<feature type="domain" description="Mammalian cell entry C-terminal" evidence="2">
    <location>
        <begin position="115"/>
        <end position="331"/>
    </location>
</feature>
<protein>
    <submittedName>
        <fullName evidence="3">MCE family protein</fullName>
    </submittedName>
</protein>
<evidence type="ECO:0000259" key="2">
    <source>
        <dbReference type="Pfam" id="PF11887"/>
    </source>
</evidence>